<dbReference type="PANTHER" id="PTHR32552:SF74">
    <property type="entry name" value="HYDROXAMATE SIDEROPHORE RECEPTOR FHUE"/>
    <property type="match status" value="1"/>
</dbReference>
<reference evidence="16 17" key="1">
    <citation type="submission" date="2023-04" db="EMBL/GenBank/DDBJ databases">
        <title>Nanopore sequencing of Janthinobacterium from water.</title>
        <authorList>
            <person name="Ciuchcinski K."/>
            <person name="Rokowska A."/>
            <person name="Dziewit L."/>
        </authorList>
    </citation>
    <scope>NUCLEOTIDE SEQUENCE [LARGE SCALE GENOMIC DNA]</scope>
    <source>
        <strain evidence="16 17">DEMB2</strain>
    </source>
</reference>
<evidence type="ECO:0000256" key="4">
    <source>
        <dbReference type="ARBA" id="ARBA00022452"/>
    </source>
</evidence>
<dbReference type="InterPro" id="IPR000531">
    <property type="entry name" value="Beta-barrel_TonB"/>
</dbReference>
<keyword evidence="14" id="KW-0732">Signal</keyword>
<evidence type="ECO:0000259" key="15">
    <source>
        <dbReference type="SMART" id="SM00965"/>
    </source>
</evidence>
<dbReference type="SUPFAM" id="SSF56935">
    <property type="entry name" value="Porins"/>
    <property type="match status" value="1"/>
</dbReference>
<keyword evidence="4 12" id="KW-1134">Transmembrane beta strand</keyword>
<keyword evidence="5" id="KW-0410">Iron transport</keyword>
<evidence type="ECO:0000256" key="13">
    <source>
        <dbReference type="RuleBase" id="RU003357"/>
    </source>
</evidence>
<keyword evidence="9 12" id="KW-0472">Membrane</keyword>
<sequence length="827" mass="88906">MYAQVVPVSSPNPLRTRLRPLALAAMLLAGAGLHAQAVAQTAPATASYSIPAGPLAGALNRYAQQAGVSIVIDASKVQGLTSAGLQGSYAIDDGFAMLLRGSGYAIGKTSTGYVLVAAPAVAAPTAAASSASAAERTMPSITIVGQAEQGATTEGSGSYTARKITIGKGEQAMKDIPQSVSVLTRQRLDDQGITDLSVAVNNVTGVVGVHGVGPGVVITARGFQIDQWQYDGVPIDRNTYALGNWGQENMVIYDRLEVLRGAAGMLVGTGSPGGSVSLVRKRPGATRSVSLTARAGSWDHYGAQLDVSSPLTADGSLRGRVIVDEDDTHSFIDQVWSKNRTLYAALDYDLGPATTLGLAISNVNVHGRPTFIGLPRYEDGSALNLPRSTFTGADWNRSEAKQTNVYLDLEHHFNSQWSLKASAVNMKENTGSVHQRLASAIQPDGSGASYGDFGMDFDNRKRGIDTYVRGKFDGLGMAQEVLVGASYVTLASDDRYARVWESGANVFNIKHHRPWQDIDSIAARPMGVTSNSTYEIRQKGLYGSWNGQLTGKLKAVLGGRFSWYDFLYATPKGSEEQLNATAKFTPSAGLIYALDPQWSAYASYADIFTPQSIRDVQGKILKPITGSNYEAGIKGELMDGKVNTSLAVFRYDHKNRAVTDYAADLACDGQYCSRASGKVRSQGLEAEVSGEVARGLQLSAGYAYTTTTYLNDPDNQGKVFSTWTPKHMLRLWSSYTLPGDWDKFSVGAGTSLQSHTVDTERTFKVAGFSIWNARLGWQATPQVALSLNVNNVFDKRYIIPSYNTTGSNNYYGDPRNVQFTVKYTPKW</sequence>
<proteinExistence type="inferred from homology"/>
<evidence type="ECO:0000313" key="16">
    <source>
        <dbReference type="EMBL" id="WFR79062.1"/>
    </source>
</evidence>
<dbReference type="Pfam" id="PF07715">
    <property type="entry name" value="Plug"/>
    <property type="match status" value="1"/>
</dbReference>
<dbReference type="InterPro" id="IPR039426">
    <property type="entry name" value="TonB-dep_rcpt-like"/>
</dbReference>
<keyword evidence="6 12" id="KW-0812">Transmembrane</keyword>
<keyword evidence="3 12" id="KW-0813">Transport</keyword>
<evidence type="ECO:0000256" key="5">
    <source>
        <dbReference type="ARBA" id="ARBA00022496"/>
    </source>
</evidence>
<evidence type="ECO:0000313" key="17">
    <source>
        <dbReference type="Proteomes" id="UP001219584"/>
    </source>
</evidence>
<evidence type="ECO:0000256" key="6">
    <source>
        <dbReference type="ARBA" id="ARBA00022692"/>
    </source>
</evidence>
<evidence type="ECO:0000256" key="3">
    <source>
        <dbReference type="ARBA" id="ARBA00022448"/>
    </source>
</evidence>
<evidence type="ECO:0000256" key="11">
    <source>
        <dbReference type="ARBA" id="ARBA00023237"/>
    </source>
</evidence>
<feature type="chain" id="PRO_5045269000" evidence="14">
    <location>
        <begin position="36"/>
        <end position="827"/>
    </location>
</feature>
<feature type="signal peptide" evidence="14">
    <location>
        <begin position="1"/>
        <end position="35"/>
    </location>
</feature>
<evidence type="ECO:0000256" key="10">
    <source>
        <dbReference type="ARBA" id="ARBA00023170"/>
    </source>
</evidence>
<gene>
    <name evidence="16" type="ORF">P9875_25780</name>
</gene>
<keyword evidence="5" id="KW-0406">Ion transport</keyword>
<comment type="similarity">
    <text evidence="2 12 13">Belongs to the TonB-dependent receptor family.</text>
</comment>
<dbReference type="Gene3D" id="3.55.50.30">
    <property type="match status" value="1"/>
</dbReference>
<accession>A0ABY8I4U7</accession>
<evidence type="ECO:0000256" key="12">
    <source>
        <dbReference type="PROSITE-ProRule" id="PRU01360"/>
    </source>
</evidence>
<keyword evidence="8 13" id="KW-0798">TonB box</keyword>
<dbReference type="NCBIfam" id="TIGR01783">
    <property type="entry name" value="TonB-siderophor"/>
    <property type="match status" value="1"/>
</dbReference>
<evidence type="ECO:0000256" key="8">
    <source>
        <dbReference type="ARBA" id="ARBA00023077"/>
    </source>
</evidence>
<feature type="domain" description="Secretin/TonB short N-terminal" evidence="15">
    <location>
        <begin position="68"/>
        <end position="118"/>
    </location>
</feature>
<comment type="subcellular location">
    <subcellularLocation>
        <location evidence="1 12">Cell outer membrane</location>
        <topology evidence="1 12">Multi-pass membrane protein</topology>
    </subcellularLocation>
</comment>
<dbReference type="InterPro" id="IPR036942">
    <property type="entry name" value="Beta-barrel_TonB_sf"/>
</dbReference>
<dbReference type="Gene3D" id="2.40.170.20">
    <property type="entry name" value="TonB-dependent receptor, beta-barrel domain"/>
    <property type="match status" value="1"/>
</dbReference>
<dbReference type="EMBL" id="CP121464">
    <property type="protein sequence ID" value="WFR79062.1"/>
    <property type="molecule type" value="Genomic_DNA"/>
</dbReference>
<dbReference type="InterPro" id="IPR012910">
    <property type="entry name" value="Plug_dom"/>
</dbReference>
<evidence type="ECO:0000256" key="2">
    <source>
        <dbReference type="ARBA" id="ARBA00009810"/>
    </source>
</evidence>
<keyword evidence="10 16" id="KW-0675">Receptor</keyword>
<protein>
    <submittedName>
        <fullName evidence="16">TonB-dependent siderophore receptor</fullName>
    </submittedName>
</protein>
<dbReference type="Proteomes" id="UP001219584">
    <property type="component" value="Chromosome"/>
</dbReference>
<dbReference type="Gene3D" id="2.170.130.10">
    <property type="entry name" value="TonB-dependent receptor, plug domain"/>
    <property type="match status" value="1"/>
</dbReference>
<dbReference type="InterPro" id="IPR011662">
    <property type="entry name" value="Secretin/TonB_short_N"/>
</dbReference>
<keyword evidence="17" id="KW-1185">Reference proteome</keyword>
<organism evidence="16 17">
    <name type="scientific">Janthinobacterium rivuli</name>
    <dbReference type="NCBI Taxonomy" id="2751478"/>
    <lineage>
        <taxon>Bacteria</taxon>
        <taxon>Pseudomonadati</taxon>
        <taxon>Pseudomonadota</taxon>
        <taxon>Betaproteobacteria</taxon>
        <taxon>Burkholderiales</taxon>
        <taxon>Oxalobacteraceae</taxon>
        <taxon>Janthinobacterium</taxon>
    </lineage>
</organism>
<dbReference type="InterPro" id="IPR037066">
    <property type="entry name" value="Plug_dom_sf"/>
</dbReference>
<keyword evidence="7" id="KW-0408">Iron</keyword>
<dbReference type="InterPro" id="IPR010105">
    <property type="entry name" value="TonB_sidphr_rcpt"/>
</dbReference>
<dbReference type="PROSITE" id="PS52016">
    <property type="entry name" value="TONB_DEPENDENT_REC_3"/>
    <property type="match status" value="1"/>
</dbReference>
<dbReference type="PANTHER" id="PTHR32552">
    <property type="entry name" value="FERRICHROME IRON RECEPTOR-RELATED"/>
    <property type="match status" value="1"/>
</dbReference>
<dbReference type="CDD" id="cd01347">
    <property type="entry name" value="ligand_gated_channel"/>
    <property type="match status" value="1"/>
</dbReference>
<dbReference type="RefSeq" id="WP_278316973.1">
    <property type="nucleotide sequence ID" value="NZ_CP121464.1"/>
</dbReference>
<evidence type="ECO:0000256" key="9">
    <source>
        <dbReference type="ARBA" id="ARBA00023136"/>
    </source>
</evidence>
<dbReference type="Pfam" id="PF07660">
    <property type="entry name" value="STN"/>
    <property type="match status" value="1"/>
</dbReference>
<dbReference type="SMART" id="SM00965">
    <property type="entry name" value="STN"/>
    <property type="match status" value="1"/>
</dbReference>
<evidence type="ECO:0000256" key="14">
    <source>
        <dbReference type="SAM" id="SignalP"/>
    </source>
</evidence>
<evidence type="ECO:0000256" key="7">
    <source>
        <dbReference type="ARBA" id="ARBA00023004"/>
    </source>
</evidence>
<evidence type="ECO:0000256" key="1">
    <source>
        <dbReference type="ARBA" id="ARBA00004571"/>
    </source>
</evidence>
<keyword evidence="11 12" id="KW-0998">Cell outer membrane</keyword>
<name>A0ABY8I4U7_9BURK</name>
<dbReference type="Pfam" id="PF00593">
    <property type="entry name" value="TonB_dep_Rec_b-barrel"/>
    <property type="match status" value="1"/>
</dbReference>